<dbReference type="NCBIfam" id="TIGR02385">
    <property type="entry name" value="RelE_StbE"/>
    <property type="match status" value="1"/>
</dbReference>
<dbReference type="Gene3D" id="3.30.2310.20">
    <property type="entry name" value="RelE-like"/>
    <property type="match status" value="1"/>
</dbReference>
<dbReference type="AlphaFoldDB" id="E7N3N7"/>
<dbReference type="InterPro" id="IPR035093">
    <property type="entry name" value="RelE/ParE_toxin_dom_sf"/>
</dbReference>
<dbReference type="PANTHER" id="PTHR35601">
    <property type="entry name" value="TOXIN RELE"/>
    <property type="match status" value="1"/>
</dbReference>
<gene>
    <name evidence="3" type="ORF">HMPREF9555_01627</name>
</gene>
<evidence type="ECO:0000256" key="1">
    <source>
        <dbReference type="ARBA" id="ARBA00006226"/>
    </source>
</evidence>
<dbReference type="EMBL" id="AECV01000035">
    <property type="protein sequence ID" value="EFW29222.1"/>
    <property type="molecule type" value="Genomic_DNA"/>
</dbReference>
<reference evidence="3 4" key="1">
    <citation type="submission" date="2010-08" db="EMBL/GenBank/DDBJ databases">
        <authorList>
            <person name="Weinstock G."/>
            <person name="Sodergren E."/>
            <person name="Clifton S."/>
            <person name="Fulton L."/>
            <person name="Fulton B."/>
            <person name="Courtney L."/>
            <person name="Fronick C."/>
            <person name="Harrison M."/>
            <person name="Strong C."/>
            <person name="Farmer C."/>
            <person name="Delahaunty K."/>
            <person name="Markovic C."/>
            <person name="Hall O."/>
            <person name="Minx P."/>
            <person name="Tomlinson C."/>
            <person name="Mitreva M."/>
            <person name="Hou S."/>
            <person name="Chen J."/>
            <person name="Wollam A."/>
            <person name="Pepin K.H."/>
            <person name="Johnson M."/>
            <person name="Bhonagiri V."/>
            <person name="Zhang X."/>
            <person name="Suruliraj S."/>
            <person name="Warren W."/>
            <person name="Chinwalla A."/>
            <person name="Mardis E.R."/>
            <person name="Wilson R.K."/>
        </authorList>
    </citation>
    <scope>NUCLEOTIDE SEQUENCE [LARGE SCALE GENOMIC DNA]</scope>
    <source>
        <strain evidence="3 4">F0399</strain>
    </source>
</reference>
<accession>E7N3N7</accession>
<sequence length="147" mass="16599">MMYSVIFEKQVYRQLKKLDPFTAFMIRNWISKNLEGSNAPRSHGKALQGSLSGYWRYRIGNYRLIARIVDEELIIIAVSVAHRRQSLSLKNTPAVQSISARTTRDFSYTTVPEALSAYACVNQRSSSCESAAIRSCRSSAYPHSSRG</sequence>
<dbReference type="PANTHER" id="PTHR35601:SF1">
    <property type="entry name" value="TOXIN RELE"/>
    <property type="match status" value="1"/>
</dbReference>
<dbReference type="STRING" id="749551.HMPREF9555_01627"/>
<dbReference type="HOGENOM" id="CLU_1766742_0_0_9"/>
<keyword evidence="2" id="KW-1277">Toxin-antitoxin system</keyword>
<keyword evidence="4" id="KW-1185">Reference proteome</keyword>
<dbReference type="Pfam" id="PF05016">
    <property type="entry name" value="ParE_toxin"/>
    <property type="match status" value="1"/>
</dbReference>
<comment type="caution">
    <text evidence="3">The sequence shown here is derived from an EMBL/GenBank/DDBJ whole genome shotgun (WGS) entry which is preliminary data.</text>
</comment>
<organism evidence="3 4">
    <name type="scientific">Selenomonas artemidis F0399</name>
    <dbReference type="NCBI Taxonomy" id="749551"/>
    <lineage>
        <taxon>Bacteria</taxon>
        <taxon>Bacillati</taxon>
        <taxon>Bacillota</taxon>
        <taxon>Negativicutes</taxon>
        <taxon>Selenomonadales</taxon>
        <taxon>Selenomonadaceae</taxon>
        <taxon>Selenomonas</taxon>
    </lineage>
</organism>
<evidence type="ECO:0000256" key="2">
    <source>
        <dbReference type="ARBA" id="ARBA00022649"/>
    </source>
</evidence>
<evidence type="ECO:0000313" key="4">
    <source>
        <dbReference type="Proteomes" id="UP000004633"/>
    </source>
</evidence>
<dbReference type="Proteomes" id="UP000004633">
    <property type="component" value="Unassembled WGS sequence"/>
</dbReference>
<dbReference type="InterPro" id="IPR007712">
    <property type="entry name" value="RelE/ParE_toxin"/>
</dbReference>
<evidence type="ECO:0000313" key="3">
    <source>
        <dbReference type="EMBL" id="EFW29222.1"/>
    </source>
</evidence>
<proteinExistence type="inferred from homology"/>
<protein>
    <submittedName>
        <fullName evidence="3">Addiction module toxin, RelE/StbE family</fullName>
    </submittedName>
</protein>
<name>E7N3N7_9FIRM</name>
<comment type="similarity">
    <text evidence="1">Belongs to the RelE toxin family.</text>
</comment>
<dbReference type="SUPFAM" id="SSF143011">
    <property type="entry name" value="RelE-like"/>
    <property type="match status" value="1"/>
</dbReference>